<dbReference type="InterPro" id="IPR032627">
    <property type="entry name" value="DUF4876"/>
</dbReference>
<protein>
    <recommendedName>
        <fullName evidence="2">LTD domain-containing protein</fullName>
    </recommendedName>
</protein>
<name>A0A644WUF6_9ZZZZ</name>
<dbReference type="Pfam" id="PF16215">
    <property type="entry name" value="DUF4876"/>
    <property type="match status" value="1"/>
</dbReference>
<proteinExistence type="predicted"/>
<organism evidence="1">
    <name type="scientific">bioreactor metagenome</name>
    <dbReference type="NCBI Taxonomy" id="1076179"/>
    <lineage>
        <taxon>unclassified sequences</taxon>
        <taxon>metagenomes</taxon>
        <taxon>ecological metagenomes</taxon>
    </lineage>
</organism>
<accession>A0A644WUF6</accession>
<dbReference type="EMBL" id="VSSQ01001345">
    <property type="protein sequence ID" value="MPM07520.1"/>
    <property type="molecule type" value="Genomic_DNA"/>
</dbReference>
<evidence type="ECO:0008006" key="2">
    <source>
        <dbReference type="Google" id="ProtNLM"/>
    </source>
</evidence>
<evidence type="ECO:0000313" key="1">
    <source>
        <dbReference type="EMBL" id="MPM07520.1"/>
    </source>
</evidence>
<sequence length="404" mass="44676">MKKVILVTMLLFSLLSCTREEPSYISSFQIEFKMPQSFSASVKYAGREVVLTNSSNTYTFNTDNNGILQMSGIIPDEYTINTIWEMTGAQYKELIQGNELIEDKARILVKATMTNYPVFANQNISVDLEKVVLKSLLISKVYYSGTKDNSNRNYTADSFVEIFNNSDEVVYLDGKYLALAESVSPAAYLAKDDPNYIYTRQICRFPGGGQDYSVEPGKSIVIAARNARDHRSSASSSVDLSDADFEVKDLDGTGNPDVKALPVVSSSVAIKFFNLITGGPNAVFIFETSDDIMSWPEVFAPGKTSGERFRKVPVSTVIDGVEALKNNASTGPDVNLKRFQDIVDAGYVFINATSGYTNESLERKIIGNDNGRLILKDSNNSLDDFTIVTGPTPRKYDHPQLLNQ</sequence>
<gene>
    <name evidence="1" type="ORF">SDC9_53826</name>
</gene>
<reference evidence="1" key="1">
    <citation type="submission" date="2019-08" db="EMBL/GenBank/DDBJ databases">
        <authorList>
            <person name="Kucharzyk K."/>
            <person name="Murdoch R.W."/>
            <person name="Higgins S."/>
            <person name="Loffler F."/>
        </authorList>
    </citation>
    <scope>NUCLEOTIDE SEQUENCE</scope>
</reference>
<dbReference type="AlphaFoldDB" id="A0A644WUF6"/>
<dbReference type="PROSITE" id="PS51257">
    <property type="entry name" value="PROKAR_LIPOPROTEIN"/>
    <property type="match status" value="1"/>
</dbReference>
<comment type="caution">
    <text evidence="1">The sequence shown here is derived from an EMBL/GenBank/DDBJ whole genome shotgun (WGS) entry which is preliminary data.</text>
</comment>